<evidence type="ECO:0000313" key="4">
    <source>
        <dbReference type="Proteomes" id="UP000269721"/>
    </source>
</evidence>
<evidence type="ECO:0000256" key="1">
    <source>
        <dbReference type="ARBA" id="ARBA00023157"/>
    </source>
</evidence>
<protein>
    <submittedName>
        <fullName evidence="3">Thioredoxin domain-containing protein</fullName>
    </submittedName>
</protein>
<gene>
    <name evidence="3" type="ORF">BDK51DRAFT_5909</name>
</gene>
<dbReference type="EMBL" id="KZ996102">
    <property type="protein sequence ID" value="RKO89417.1"/>
    <property type="molecule type" value="Genomic_DNA"/>
</dbReference>
<dbReference type="Proteomes" id="UP000269721">
    <property type="component" value="Unassembled WGS sequence"/>
</dbReference>
<proteinExistence type="predicted"/>
<keyword evidence="1" id="KW-1015">Disulfide bond</keyword>
<dbReference type="InterPro" id="IPR036249">
    <property type="entry name" value="Thioredoxin-like_sf"/>
</dbReference>
<feature type="domain" description="Thioredoxin" evidence="2">
    <location>
        <begin position="1"/>
        <end position="86"/>
    </location>
</feature>
<dbReference type="Pfam" id="PF00085">
    <property type="entry name" value="Thioredoxin"/>
    <property type="match status" value="1"/>
</dbReference>
<reference evidence="4" key="1">
    <citation type="journal article" date="2018" name="Nat. Microbiol.">
        <title>Leveraging single-cell genomics to expand the fungal tree of life.</title>
        <authorList>
            <person name="Ahrendt S.R."/>
            <person name="Quandt C.A."/>
            <person name="Ciobanu D."/>
            <person name="Clum A."/>
            <person name="Salamov A."/>
            <person name="Andreopoulos B."/>
            <person name="Cheng J.F."/>
            <person name="Woyke T."/>
            <person name="Pelin A."/>
            <person name="Henrissat B."/>
            <person name="Reynolds N.K."/>
            <person name="Benny G.L."/>
            <person name="Smith M.E."/>
            <person name="James T.Y."/>
            <person name="Grigoriev I.V."/>
        </authorList>
    </citation>
    <scope>NUCLEOTIDE SEQUENCE [LARGE SCALE GENOMIC DNA]</scope>
</reference>
<name>A0A4V1IRA9_9FUNG</name>
<feature type="non-terminal residue" evidence="3">
    <location>
        <position position="86"/>
    </location>
</feature>
<sequence length="86" mass="9498">VTSLTQLNQIIATNRCVVVEFFSTTCGLCKMIAPEFERLVRDSRSADGKHRIMGVKVDAGVARDVAAKFEVSAMPQFTFFLDGQKV</sequence>
<dbReference type="OrthoDB" id="21221at2759"/>
<dbReference type="CDD" id="cd02947">
    <property type="entry name" value="TRX_family"/>
    <property type="match status" value="1"/>
</dbReference>
<organism evidence="3 4">
    <name type="scientific">Blyttiomyces helicus</name>
    <dbReference type="NCBI Taxonomy" id="388810"/>
    <lineage>
        <taxon>Eukaryota</taxon>
        <taxon>Fungi</taxon>
        <taxon>Fungi incertae sedis</taxon>
        <taxon>Chytridiomycota</taxon>
        <taxon>Chytridiomycota incertae sedis</taxon>
        <taxon>Chytridiomycetes</taxon>
        <taxon>Chytridiomycetes incertae sedis</taxon>
        <taxon>Blyttiomyces</taxon>
    </lineage>
</organism>
<dbReference type="SUPFAM" id="SSF52833">
    <property type="entry name" value="Thioredoxin-like"/>
    <property type="match status" value="1"/>
</dbReference>
<dbReference type="PANTHER" id="PTHR46115">
    <property type="entry name" value="THIOREDOXIN-LIKE PROTEIN 1"/>
    <property type="match status" value="1"/>
</dbReference>
<dbReference type="Gene3D" id="3.40.30.10">
    <property type="entry name" value="Glutaredoxin"/>
    <property type="match status" value="1"/>
</dbReference>
<accession>A0A4V1IRA9</accession>
<keyword evidence="4" id="KW-1185">Reference proteome</keyword>
<evidence type="ECO:0000259" key="2">
    <source>
        <dbReference type="PROSITE" id="PS51352"/>
    </source>
</evidence>
<dbReference type="PROSITE" id="PS51352">
    <property type="entry name" value="THIOREDOXIN_2"/>
    <property type="match status" value="1"/>
</dbReference>
<dbReference type="InterPro" id="IPR013766">
    <property type="entry name" value="Thioredoxin_domain"/>
</dbReference>
<dbReference type="AlphaFoldDB" id="A0A4V1IRA9"/>
<feature type="non-terminal residue" evidence="3">
    <location>
        <position position="1"/>
    </location>
</feature>
<evidence type="ECO:0000313" key="3">
    <source>
        <dbReference type="EMBL" id="RKO89417.1"/>
    </source>
</evidence>